<name>A0A937X4A5_9BACT</name>
<accession>A0A937X4A5</accession>
<gene>
    <name evidence="2" type="ORF">FJZ00_03050</name>
</gene>
<evidence type="ECO:0000256" key="1">
    <source>
        <dbReference type="SAM" id="MobiDB-lite"/>
    </source>
</evidence>
<reference evidence="2 3" key="1">
    <citation type="submission" date="2019-03" db="EMBL/GenBank/DDBJ databases">
        <title>Lake Tanganyika Metagenome-Assembled Genomes (MAGs).</title>
        <authorList>
            <person name="Tran P."/>
        </authorList>
    </citation>
    <scope>NUCLEOTIDE SEQUENCE [LARGE SCALE GENOMIC DNA]</scope>
    <source>
        <strain evidence="2">K_DeepCast_65m_m2_236</strain>
    </source>
</reference>
<proteinExistence type="predicted"/>
<sequence length="70" mass="8503">MPGWRRDGDFYTSWQPQPLGDDENNKVVPYQEPSKPSRRAFLERQIQDFIKQRPEDVAEVIKRWLREDQE</sequence>
<dbReference type="Proteomes" id="UP000703893">
    <property type="component" value="Unassembled WGS sequence"/>
</dbReference>
<dbReference type="EMBL" id="VGJX01000121">
    <property type="protein sequence ID" value="MBM3274105.1"/>
    <property type="molecule type" value="Genomic_DNA"/>
</dbReference>
<comment type="caution">
    <text evidence="2">The sequence shown here is derived from an EMBL/GenBank/DDBJ whole genome shotgun (WGS) entry which is preliminary data.</text>
</comment>
<feature type="region of interest" description="Disordered" evidence="1">
    <location>
        <begin position="1"/>
        <end position="39"/>
    </location>
</feature>
<evidence type="ECO:0000313" key="2">
    <source>
        <dbReference type="EMBL" id="MBM3274105.1"/>
    </source>
</evidence>
<protein>
    <submittedName>
        <fullName evidence="2">Uncharacterized protein</fullName>
    </submittedName>
</protein>
<organism evidence="2 3">
    <name type="scientific">Candidatus Tanganyikabacteria bacterium</name>
    <dbReference type="NCBI Taxonomy" id="2961651"/>
    <lineage>
        <taxon>Bacteria</taxon>
        <taxon>Bacillati</taxon>
        <taxon>Candidatus Sericytochromatia</taxon>
        <taxon>Candidatus Tanganyikabacteria</taxon>
    </lineage>
</organism>
<evidence type="ECO:0000313" key="3">
    <source>
        <dbReference type="Proteomes" id="UP000703893"/>
    </source>
</evidence>
<dbReference type="AlphaFoldDB" id="A0A937X4A5"/>